<accession>A0A0H5Q3Q9</accession>
<evidence type="ECO:0000313" key="1">
    <source>
        <dbReference type="EMBL" id="CRY96701.1"/>
    </source>
</evidence>
<name>A0A0H5Q3Q9_9ZZZZ</name>
<proteinExistence type="predicted"/>
<organism evidence="1">
    <name type="scientific">uncultured prokaryote</name>
    <dbReference type="NCBI Taxonomy" id="198431"/>
    <lineage>
        <taxon>unclassified sequences</taxon>
        <taxon>environmental samples</taxon>
    </lineage>
</organism>
<protein>
    <submittedName>
        <fullName evidence="1">Uncharacterized protein</fullName>
    </submittedName>
</protein>
<dbReference type="EMBL" id="LN853793">
    <property type="protein sequence ID" value="CRY96701.1"/>
    <property type="molecule type" value="Genomic_DNA"/>
</dbReference>
<reference evidence="1" key="2">
    <citation type="submission" date="2015-07" db="EMBL/GenBank/DDBJ databases">
        <title>Plasmids, circular viruses and viroids from rat gut.</title>
        <authorList>
            <person name="Jorgensen T.J."/>
            <person name="Hansen M.A."/>
            <person name="Xu Z."/>
            <person name="Tabak M.A."/>
            <person name="Sorensen S.J."/>
            <person name="Hansen L.H."/>
        </authorList>
    </citation>
    <scope>NUCLEOTIDE SEQUENCE</scope>
    <source>
        <strain evidence="1">RGFK1220</strain>
    </source>
</reference>
<sequence length="79" mass="9472">MTYHSLEHPFRPDEDPDMPPELREAFRRWGRASNALRLYKRRGWALSSVQLAFDRERAVVMQLIEDMEDLERNPPLFTL</sequence>
<reference evidence="1" key="1">
    <citation type="submission" date="2015-06" db="EMBL/GenBank/DDBJ databases">
        <authorList>
            <person name="Joergensen T."/>
        </authorList>
    </citation>
    <scope>NUCLEOTIDE SEQUENCE</scope>
    <source>
        <strain evidence="1">RGFK1220</strain>
    </source>
</reference>
<dbReference type="AlphaFoldDB" id="A0A0H5Q3Q9"/>